<accession>A0ABT2A160</accession>
<organism evidence="3 4">
    <name type="scientific">Massilia norwichensis</name>
    <dbReference type="NCBI Taxonomy" id="1442366"/>
    <lineage>
        <taxon>Bacteria</taxon>
        <taxon>Pseudomonadati</taxon>
        <taxon>Pseudomonadota</taxon>
        <taxon>Betaproteobacteria</taxon>
        <taxon>Burkholderiales</taxon>
        <taxon>Oxalobacteraceae</taxon>
        <taxon>Telluria group</taxon>
        <taxon>Massilia</taxon>
    </lineage>
</organism>
<comment type="caution">
    <text evidence="3">The sequence shown here is derived from an EMBL/GenBank/DDBJ whole genome shotgun (WGS) entry which is preliminary data.</text>
</comment>
<evidence type="ECO:0000256" key="1">
    <source>
        <dbReference type="SAM" id="Phobius"/>
    </source>
</evidence>
<dbReference type="RefSeq" id="WP_258843449.1">
    <property type="nucleotide sequence ID" value="NZ_JANUGX010000001.1"/>
</dbReference>
<name>A0ABT2A160_9BURK</name>
<sequence>MTESLMRKTADSSRLDNRFLRTQVFPFRRRIRRESGAIAIMAAILLPVILALFALAIDLPRVYNRRAEMQTLADAAAIAAAKKLDGTKEGISAALAAARAVVEDPGNGPKYQYVSKVQWDDAAMTFGSSADGTGWRTDGEALNSPAGLVFVRVDTGALDPAYGKVEMFLAPMMSPAFGSVNTSHVTVAGKGRLYVTPLAICAMSKTAHEKRVNPAGTDYDELVEYGFRRGVSYDLMQLNPDDKLPVSFQVDPVSLAGSGSSVNNFQSWIYEPYICSGTMAVPRVTGATVVVQRSFPIGTYYTHLNSRFDPYAGTCNVNMSPPDSNVKQYPAASVSWMTMKSLVQSAKPYTPPAPDDKKLQTVADKGPPNHPTAAEYGTLWAFARAIPWSSYETQGVPEPPTGYTPFAATDTVWQKLYAPDSDIGTYPATTPYLTASGSSYVQGPTTATRKPGVKFRRVLNVPLLSCPVSGSTAEVLAVAKFFMTVPADSASLHAEFGGITSDAQLGGPVEIYK</sequence>
<evidence type="ECO:0000259" key="2">
    <source>
        <dbReference type="Pfam" id="PF13400"/>
    </source>
</evidence>
<proteinExistence type="predicted"/>
<protein>
    <submittedName>
        <fullName evidence="3">Pilus assembly protein TadG-related protein</fullName>
    </submittedName>
</protein>
<dbReference type="EMBL" id="JANUGX010000001">
    <property type="protein sequence ID" value="MCS0587610.1"/>
    <property type="molecule type" value="Genomic_DNA"/>
</dbReference>
<reference evidence="3 4" key="1">
    <citation type="submission" date="2022-08" db="EMBL/GenBank/DDBJ databases">
        <title>Reclassification of Massilia species as members of the genera Telluria, Duganella, Pseudoduganella, Mokoshia gen. nov. and Zemynaea gen. nov. using orthogonal and non-orthogonal genome-based approaches.</title>
        <authorList>
            <person name="Bowman J.P."/>
        </authorList>
    </citation>
    <scope>NUCLEOTIDE SEQUENCE [LARGE SCALE GENOMIC DNA]</scope>
    <source>
        <strain evidence="3 4">LMG 28164</strain>
    </source>
</reference>
<keyword evidence="1" id="KW-0812">Transmembrane</keyword>
<dbReference type="Proteomes" id="UP001205560">
    <property type="component" value="Unassembled WGS sequence"/>
</dbReference>
<gene>
    <name evidence="3" type="ORF">NX782_00150</name>
</gene>
<evidence type="ECO:0000313" key="4">
    <source>
        <dbReference type="Proteomes" id="UP001205560"/>
    </source>
</evidence>
<dbReference type="InterPro" id="IPR028087">
    <property type="entry name" value="Tad_N"/>
</dbReference>
<keyword evidence="1" id="KW-0472">Membrane</keyword>
<feature type="transmembrane region" description="Helical" evidence="1">
    <location>
        <begin position="37"/>
        <end position="57"/>
    </location>
</feature>
<feature type="domain" description="Putative Flp pilus-assembly TadG-like N-terminal" evidence="2">
    <location>
        <begin position="36"/>
        <end position="81"/>
    </location>
</feature>
<keyword evidence="1" id="KW-1133">Transmembrane helix</keyword>
<keyword evidence="4" id="KW-1185">Reference proteome</keyword>
<evidence type="ECO:0000313" key="3">
    <source>
        <dbReference type="EMBL" id="MCS0587610.1"/>
    </source>
</evidence>
<dbReference type="Pfam" id="PF13400">
    <property type="entry name" value="Tad"/>
    <property type="match status" value="1"/>
</dbReference>